<comment type="caution">
    <text evidence="2">The sequence shown here is derived from an EMBL/GenBank/DDBJ whole genome shotgun (WGS) entry which is preliminary data.</text>
</comment>
<accession>A0ABV3HZG3</accession>
<proteinExistence type="predicted"/>
<organism evidence="2 3">
    <name type="scientific">Streptomyces kurssanovii</name>
    <dbReference type="NCBI Taxonomy" id="67312"/>
    <lineage>
        <taxon>Bacteria</taxon>
        <taxon>Bacillati</taxon>
        <taxon>Actinomycetota</taxon>
        <taxon>Actinomycetes</taxon>
        <taxon>Kitasatosporales</taxon>
        <taxon>Streptomycetaceae</taxon>
        <taxon>Streptomyces</taxon>
    </lineage>
</organism>
<evidence type="ECO:0000256" key="1">
    <source>
        <dbReference type="SAM" id="MobiDB-lite"/>
    </source>
</evidence>
<sequence>MTKWEPPYVPRTAELVPALLEQVEAGTGDESVWRELWTMLCIEGETLVPGSLAALPRLVALARSETQALDMAGGIVRSAMTDDQGERMFVESPDAIAELRELVDQRLRTRPTDYIGAFAPSSRSKGSSTGVPSSVTSATSSTRWTVRTAP</sequence>
<feature type="region of interest" description="Disordered" evidence="1">
    <location>
        <begin position="114"/>
        <end position="150"/>
    </location>
</feature>
<dbReference type="RefSeq" id="WP_364598265.1">
    <property type="nucleotide sequence ID" value="NZ_JBFAQK010000041.1"/>
</dbReference>
<evidence type="ECO:0000313" key="2">
    <source>
        <dbReference type="EMBL" id="MEV4683985.1"/>
    </source>
</evidence>
<dbReference type="Proteomes" id="UP001552521">
    <property type="component" value="Unassembled WGS sequence"/>
</dbReference>
<dbReference type="EMBL" id="JBFAQK010000041">
    <property type="protein sequence ID" value="MEV4683985.1"/>
    <property type="molecule type" value="Genomic_DNA"/>
</dbReference>
<protein>
    <submittedName>
        <fullName evidence="2">Uncharacterized protein</fullName>
    </submittedName>
</protein>
<feature type="compositionally biased region" description="Low complexity" evidence="1">
    <location>
        <begin position="119"/>
        <end position="150"/>
    </location>
</feature>
<name>A0ABV3HZG3_9ACTN</name>
<reference evidence="2 3" key="1">
    <citation type="submission" date="2024-06" db="EMBL/GenBank/DDBJ databases">
        <title>The Natural Products Discovery Center: Release of the First 8490 Sequenced Strains for Exploring Actinobacteria Biosynthetic Diversity.</title>
        <authorList>
            <person name="Kalkreuter E."/>
            <person name="Kautsar S.A."/>
            <person name="Yang D."/>
            <person name="Bader C.D."/>
            <person name="Teijaro C.N."/>
            <person name="Fluegel L."/>
            <person name="Davis C.M."/>
            <person name="Simpson J.R."/>
            <person name="Lauterbach L."/>
            <person name="Steele A.D."/>
            <person name="Gui C."/>
            <person name="Meng S."/>
            <person name="Li G."/>
            <person name="Viehrig K."/>
            <person name="Ye F."/>
            <person name="Su P."/>
            <person name="Kiefer A.F."/>
            <person name="Nichols A."/>
            <person name="Cepeda A.J."/>
            <person name="Yan W."/>
            <person name="Fan B."/>
            <person name="Jiang Y."/>
            <person name="Adhikari A."/>
            <person name="Zheng C.-J."/>
            <person name="Schuster L."/>
            <person name="Cowan T.M."/>
            <person name="Smanski M.J."/>
            <person name="Chevrette M.G."/>
            <person name="De Carvalho L.P.S."/>
            <person name="Shen B."/>
        </authorList>
    </citation>
    <scope>NUCLEOTIDE SEQUENCE [LARGE SCALE GENOMIC DNA]</scope>
    <source>
        <strain evidence="2 3">NPDC049344</strain>
    </source>
</reference>
<keyword evidence="3" id="KW-1185">Reference proteome</keyword>
<gene>
    <name evidence="2" type="ORF">AB0K36_24720</name>
</gene>
<evidence type="ECO:0000313" key="3">
    <source>
        <dbReference type="Proteomes" id="UP001552521"/>
    </source>
</evidence>